<dbReference type="AlphaFoldDB" id="F3NB76"/>
<proteinExistence type="predicted"/>
<feature type="region of interest" description="Disordered" evidence="1">
    <location>
        <begin position="1"/>
        <end position="30"/>
    </location>
</feature>
<dbReference type="eggNOG" id="COG4268">
    <property type="taxonomic scope" value="Bacteria"/>
</dbReference>
<reference evidence="2 3" key="1">
    <citation type="journal article" date="2011" name="J. Bacteriol.">
        <title>Draft genome sequence of the marine bacterium Streptomyces griseoaurantiacus M045, which produces novel manumycin-type antibiotics with a pABA core component.</title>
        <authorList>
            <person name="Li F."/>
            <person name="Jiang P."/>
            <person name="Zheng H."/>
            <person name="Wang S."/>
            <person name="Zhao G."/>
            <person name="Qin S."/>
            <person name="Liu Z."/>
        </authorList>
    </citation>
    <scope>NUCLEOTIDE SEQUENCE [LARGE SCALE GENOMIC DNA]</scope>
    <source>
        <strain evidence="2 3">M045</strain>
    </source>
</reference>
<comment type="caution">
    <text evidence="2">The sequence shown here is derived from an EMBL/GenBank/DDBJ whole genome shotgun (WGS) entry which is preliminary data.</text>
</comment>
<dbReference type="REBASE" id="37159">
    <property type="entry name" value="Sgr45McrBCP"/>
</dbReference>
<dbReference type="PANTHER" id="PTHR38733:SF1">
    <property type="entry name" value="TYPE IV METHYL-DIRECTED RESTRICTION ENZYME ECOKMCRBC"/>
    <property type="match status" value="1"/>
</dbReference>
<dbReference type="PANTHER" id="PTHR38733">
    <property type="entry name" value="PROTEIN MCRC"/>
    <property type="match status" value="1"/>
</dbReference>
<evidence type="ECO:0000256" key="1">
    <source>
        <dbReference type="SAM" id="MobiDB-lite"/>
    </source>
</evidence>
<gene>
    <name evidence="2" type="ORF">SGM_0610</name>
</gene>
<dbReference type="Proteomes" id="UP000003022">
    <property type="component" value="Unassembled WGS sequence"/>
</dbReference>
<dbReference type="InterPro" id="IPR019292">
    <property type="entry name" value="McrC"/>
</dbReference>
<sequence>MTEPAPDVSSHGNGPTVPAPDAVSHEDRSAVPAPDVVLHEYGPAVSVPLGAAAGRALAASGTLQSVTPDPAREGHWLLRAGSRVGAVRAPGGQVVRIMPKTPVSRLFFLLGFSLDAERAWREESAGTVDTGSYEDLLPALAHAVERRVDAALRQGVLQGYREVEEAALVVRGRIREAEQIRRYFGRTPPVEIAYDAYTADTAENRILRAAVERLLRLPGVPGPVRRRLAHQRVRLADALPLVRGEELPRWQPSRLNSRYQPALRLAGAVLRGSSPEHRPPGSEPLAVDGFLFDMNKLFEDFVTVALREALREHGLTARLQDPHHLDTANLVRVRPDLVVRTGDGRTPLAVVDAKYKVEKGDGYLNADLYQALAYATVLGLREAHLVYAAGRRPERVHEVRGTATAPDGRGVRLYRHSLDLSGTPAQLRSTLRGLAGRLAAAVPAHP</sequence>
<dbReference type="STRING" id="996637.SGM_0610"/>
<dbReference type="EMBL" id="AEYX01000002">
    <property type="protein sequence ID" value="EGG49535.1"/>
    <property type="molecule type" value="Genomic_DNA"/>
</dbReference>
<organism evidence="2 3">
    <name type="scientific">Streptomyces griseoaurantiacus M045</name>
    <dbReference type="NCBI Taxonomy" id="996637"/>
    <lineage>
        <taxon>Bacteria</taxon>
        <taxon>Bacillati</taxon>
        <taxon>Actinomycetota</taxon>
        <taxon>Actinomycetes</taxon>
        <taxon>Kitasatosporales</taxon>
        <taxon>Streptomycetaceae</taxon>
        <taxon>Streptomyces</taxon>
        <taxon>Streptomyces aurantiacus group</taxon>
    </lineage>
</organism>
<evidence type="ECO:0000313" key="2">
    <source>
        <dbReference type="EMBL" id="EGG49535.1"/>
    </source>
</evidence>
<name>F3NB76_9ACTN</name>
<accession>F3NB76</accession>
<keyword evidence="3" id="KW-1185">Reference proteome</keyword>
<dbReference type="RefSeq" id="WP_006137712.1">
    <property type="nucleotide sequence ID" value="NZ_AEYX01000002.1"/>
</dbReference>
<evidence type="ECO:0000313" key="3">
    <source>
        <dbReference type="Proteomes" id="UP000003022"/>
    </source>
</evidence>
<dbReference type="Pfam" id="PF10117">
    <property type="entry name" value="McrBC"/>
    <property type="match status" value="1"/>
</dbReference>
<protein>
    <submittedName>
        <fullName evidence="2">McrBC 5-methylcytosine restriction system component-like protein</fullName>
    </submittedName>
</protein>